<dbReference type="Gene3D" id="3.30.230.10">
    <property type="match status" value="1"/>
</dbReference>
<dbReference type="InterPro" id="IPR014721">
    <property type="entry name" value="Ribsml_uS5_D2-typ_fold_subgr"/>
</dbReference>
<dbReference type="EMBL" id="CP011213">
    <property type="protein sequence ID" value="AKM81924.1"/>
    <property type="molecule type" value="Genomic_DNA"/>
</dbReference>
<dbReference type="GO" id="GO:0016787">
    <property type="term" value="F:hydrolase activity"/>
    <property type="evidence" value="ECO:0007669"/>
    <property type="project" value="UniProtKB-KW"/>
</dbReference>
<dbReference type="AlphaFoldDB" id="A0A0G4B259"/>
<evidence type="ECO:0000313" key="15">
    <source>
        <dbReference type="EMBL" id="AKM81924.1"/>
    </source>
</evidence>
<comment type="domain">
    <text evidence="11">The middle region has homology to RecA with ATPase motifs including the RadA KNRFG motif, while the C-terminus is homologous to Lon protease.</text>
</comment>
<evidence type="ECO:0000256" key="2">
    <source>
        <dbReference type="ARBA" id="ARBA00022741"/>
    </source>
</evidence>
<keyword evidence="1 11" id="KW-0479">Metal-binding</keyword>
<dbReference type="PROSITE" id="PS50162">
    <property type="entry name" value="RECA_2"/>
    <property type="match status" value="1"/>
</dbReference>
<evidence type="ECO:0000313" key="16">
    <source>
        <dbReference type="Proteomes" id="UP000035648"/>
    </source>
</evidence>
<name>A0A0G4B259_9BACT</name>
<keyword evidence="7 11" id="KW-0067">ATP-binding</keyword>
<keyword evidence="6 13" id="KW-0862">Zinc</keyword>
<dbReference type="STRING" id="1618337.UT28_C0001G0109"/>
<evidence type="ECO:0000256" key="6">
    <source>
        <dbReference type="ARBA" id="ARBA00022833"/>
    </source>
</evidence>
<keyword evidence="5" id="KW-0378">Hydrolase</keyword>
<dbReference type="Pfam" id="PF13481">
    <property type="entry name" value="AAA_25"/>
    <property type="match status" value="1"/>
</dbReference>
<keyword evidence="15" id="KW-0808">Transferase</keyword>
<dbReference type="Pfam" id="PF13541">
    <property type="entry name" value="ChlI"/>
    <property type="match status" value="1"/>
</dbReference>
<evidence type="ECO:0000256" key="7">
    <source>
        <dbReference type="ARBA" id="ARBA00022840"/>
    </source>
</evidence>
<proteinExistence type="inferred from homology"/>
<evidence type="ECO:0000256" key="10">
    <source>
        <dbReference type="ARBA" id="ARBA00023204"/>
    </source>
</evidence>
<dbReference type="SUPFAM" id="SSF52540">
    <property type="entry name" value="P-loop containing nucleoside triphosphate hydrolases"/>
    <property type="match status" value="1"/>
</dbReference>
<dbReference type="KEGG" id="bbgw:UT28_C0001G0109"/>
<evidence type="ECO:0000256" key="3">
    <source>
        <dbReference type="ARBA" id="ARBA00022763"/>
    </source>
</evidence>
<dbReference type="GO" id="GO:0005829">
    <property type="term" value="C:cytosol"/>
    <property type="evidence" value="ECO:0007669"/>
    <property type="project" value="TreeGrafter"/>
</dbReference>
<dbReference type="InterPro" id="IPR027417">
    <property type="entry name" value="P-loop_NTPase"/>
</dbReference>
<comment type="function">
    <text evidence="13">DNA-dependent ATPase involved in processing of recombination intermediates, plays a role in repairing DNA breaks. Stimulates the branch migration of RecA-mediated strand transfer reactions, allowing the 3' invading strand to extend heteroduplex DNA faster. Binds ssDNA in the presence of ADP but not other nucleotides, has ATPase activity that is stimulated by ssDNA and various branched DNA structures, but inhibited by SSB. Does not have RecA's homology-searching function.</text>
</comment>
<feature type="region of interest" description="Lon-protease-like" evidence="11">
    <location>
        <begin position="345"/>
        <end position="431"/>
    </location>
</feature>
<comment type="function">
    <text evidence="11">Plays a role in repairing double-strand DNA breaks, probably involving stabilizing or processing branched DNA or blocked replication forks.</text>
</comment>
<keyword evidence="15" id="KW-0489">Methyltransferase</keyword>
<dbReference type="GO" id="GO:0000725">
    <property type="term" value="P:recombinational repair"/>
    <property type="evidence" value="ECO:0007669"/>
    <property type="project" value="UniProtKB-UniRule"/>
</dbReference>
<keyword evidence="9 11" id="KW-0238">DNA-binding</keyword>
<dbReference type="PANTHER" id="PTHR32472">
    <property type="entry name" value="DNA REPAIR PROTEIN RADA"/>
    <property type="match status" value="1"/>
</dbReference>
<keyword evidence="8 11" id="KW-0346">Stress response</keyword>
<keyword evidence="10 11" id="KW-0234">DNA repair</keyword>
<evidence type="ECO:0000256" key="12">
    <source>
        <dbReference type="NCBIfam" id="TIGR00416"/>
    </source>
</evidence>
<dbReference type="HAMAP" id="MF_01498">
    <property type="entry name" value="RadA_bact"/>
    <property type="match status" value="1"/>
</dbReference>
<dbReference type="PATRIC" id="fig|1618337.4.peg.107"/>
<dbReference type="GO" id="GO:0005524">
    <property type="term" value="F:ATP binding"/>
    <property type="evidence" value="ECO:0007669"/>
    <property type="project" value="UniProtKB-UniRule"/>
</dbReference>
<evidence type="ECO:0000256" key="1">
    <source>
        <dbReference type="ARBA" id="ARBA00022723"/>
    </source>
</evidence>
<evidence type="ECO:0000256" key="8">
    <source>
        <dbReference type="ARBA" id="ARBA00023016"/>
    </source>
</evidence>
<evidence type="ECO:0000256" key="5">
    <source>
        <dbReference type="ARBA" id="ARBA00022801"/>
    </source>
</evidence>
<dbReference type="SMART" id="SM00382">
    <property type="entry name" value="AAA"/>
    <property type="match status" value="1"/>
</dbReference>
<dbReference type="InterPro" id="IPR041166">
    <property type="entry name" value="Rubredoxin_2"/>
</dbReference>
<dbReference type="PRINTS" id="PR01874">
    <property type="entry name" value="DNAREPAIRADA"/>
</dbReference>
<dbReference type="CDD" id="cd01121">
    <property type="entry name" value="RadA_SMS_N"/>
    <property type="match status" value="1"/>
</dbReference>
<dbReference type="SUPFAM" id="SSF54211">
    <property type="entry name" value="Ribosomal protein S5 domain 2-like"/>
    <property type="match status" value="1"/>
</dbReference>
<dbReference type="GO" id="GO:0032259">
    <property type="term" value="P:methylation"/>
    <property type="evidence" value="ECO:0007669"/>
    <property type="project" value="UniProtKB-KW"/>
</dbReference>
<dbReference type="InterPro" id="IPR004504">
    <property type="entry name" value="DNA_repair_RadA"/>
</dbReference>
<dbReference type="InterPro" id="IPR020568">
    <property type="entry name" value="Ribosomal_Su5_D2-typ_SF"/>
</dbReference>
<dbReference type="NCBIfam" id="TIGR00416">
    <property type="entry name" value="sms"/>
    <property type="match status" value="1"/>
</dbReference>
<keyword evidence="4 13" id="KW-0863">Zinc-finger</keyword>
<dbReference type="GO" id="GO:0008270">
    <property type="term" value="F:zinc ion binding"/>
    <property type="evidence" value="ECO:0007669"/>
    <property type="project" value="UniProtKB-KW"/>
</dbReference>
<accession>A0A0G4B259</accession>
<comment type="similarity">
    <text evidence="11 13">Belongs to the RecA family. RadA subfamily.</text>
</comment>
<evidence type="ECO:0000256" key="11">
    <source>
        <dbReference type="HAMAP-Rule" id="MF_01498"/>
    </source>
</evidence>
<feature type="binding site" evidence="11">
    <location>
        <begin position="93"/>
        <end position="100"/>
    </location>
    <ligand>
        <name>ATP</name>
        <dbReference type="ChEBI" id="CHEBI:30616"/>
    </ligand>
</feature>
<evidence type="ECO:0000256" key="13">
    <source>
        <dbReference type="RuleBase" id="RU003555"/>
    </source>
</evidence>
<dbReference type="Pfam" id="PF18073">
    <property type="entry name" value="Zn_ribbon_LapB"/>
    <property type="match status" value="1"/>
</dbReference>
<keyword evidence="3 11" id="KW-0227">DNA damage</keyword>
<dbReference type="GO" id="GO:0003684">
    <property type="term" value="F:damaged DNA binding"/>
    <property type="evidence" value="ECO:0007669"/>
    <property type="project" value="InterPro"/>
</dbReference>
<dbReference type="Proteomes" id="UP000035648">
    <property type="component" value="Chromosome"/>
</dbReference>
<sequence>MSNKQTSQIIFVCDDCGDEFAKWQGKCPNCGAWNTLKEFKTQRQKTKPLEDLEVVKLSEVKSENFQRISTSFIEVDRVLGGGLVPGSLILLGGEPGIGKSTLLLQLAEKMSGTFYVSGEESAEQIKMRADRLKLGSKEINFIAETDVDSIISTLLKQKPSLVIIDSVQTMYSENFPSTAGSIVQVRETALRLQKYAKENHVPVVLVGHVTKDGTVAGPKTLEHMVDVVLYLEGERFHDLRILRTTKNRFGATDEIGIFEITGLGLKEVSNPSKVFLAEESANLPGSVITVTVEGTRPLLVEIQALVSESSFGYPKRTASGFDLNRLQLIVAILVNRGGLNLNSTDVYLNVAGGFRLKEPAADLAVAIAIASAYKNKNVEKNTVFFGELGLGGEVRPVNFESKRLSEAKRLGYKQTIQNKLISKVLKEAFNV</sequence>
<dbReference type="FunFam" id="3.40.50.300:FF:000050">
    <property type="entry name" value="DNA repair protein RadA"/>
    <property type="match status" value="1"/>
</dbReference>
<dbReference type="GO" id="GO:0140664">
    <property type="term" value="F:ATP-dependent DNA damage sensor activity"/>
    <property type="evidence" value="ECO:0007669"/>
    <property type="project" value="InterPro"/>
</dbReference>
<protein>
    <recommendedName>
        <fullName evidence="11 12">DNA repair protein RadA</fullName>
    </recommendedName>
</protein>
<dbReference type="GO" id="GO:0008168">
    <property type="term" value="F:methyltransferase activity"/>
    <property type="evidence" value="ECO:0007669"/>
    <property type="project" value="UniProtKB-KW"/>
</dbReference>
<feature type="domain" description="RecA family profile 1" evidence="14">
    <location>
        <begin position="64"/>
        <end position="209"/>
    </location>
</feature>
<evidence type="ECO:0000256" key="9">
    <source>
        <dbReference type="ARBA" id="ARBA00023125"/>
    </source>
</evidence>
<gene>
    <name evidence="11" type="primary">radA</name>
    <name evidence="15" type="ORF">UT28_C0001G0109</name>
</gene>
<keyword evidence="2 11" id="KW-0547">Nucleotide-binding</keyword>
<evidence type="ECO:0000256" key="4">
    <source>
        <dbReference type="ARBA" id="ARBA00022771"/>
    </source>
</evidence>
<evidence type="ECO:0000259" key="14">
    <source>
        <dbReference type="PROSITE" id="PS50162"/>
    </source>
</evidence>
<dbReference type="InterPro" id="IPR020588">
    <property type="entry name" value="RecA_ATP-bd"/>
</dbReference>
<dbReference type="PANTHER" id="PTHR32472:SF10">
    <property type="entry name" value="DNA REPAIR PROTEIN RADA-LIKE PROTEIN"/>
    <property type="match status" value="1"/>
</dbReference>
<feature type="short sequence motif" description="RadA KNRFG motif" evidence="11">
    <location>
        <begin position="246"/>
        <end position="250"/>
    </location>
</feature>
<dbReference type="Gene3D" id="3.40.50.300">
    <property type="entry name" value="P-loop containing nucleotide triphosphate hydrolases"/>
    <property type="match status" value="1"/>
</dbReference>
<organism evidence="15 16">
    <name type="scientific">Berkelbacteria bacterium GW2011_GWE1_39_12</name>
    <dbReference type="NCBI Taxonomy" id="1618337"/>
    <lineage>
        <taxon>Bacteria</taxon>
        <taxon>Candidatus Berkelbacteria</taxon>
    </lineage>
</organism>
<reference evidence="15 16" key="1">
    <citation type="journal article" date="2015" name="Nature">
        <title>rRNA introns, odd ribosomes, and small enigmatic genomes across a large radiation of phyla.</title>
        <authorList>
            <person name="Brown C.T."/>
            <person name="Hug L.A."/>
            <person name="Thomas B.C."/>
            <person name="Sharon I."/>
            <person name="Castelle C.J."/>
            <person name="Singh A."/>
            <person name="Wilkins M.J."/>
            <person name="Williams K.H."/>
            <person name="Banfield J.F."/>
        </authorList>
    </citation>
    <scope>NUCLEOTIDE SEQUENCE [LARGE SCALE GENOMIC DNA]</scope>
</reference>
<dbReference type="InterPro" id="IPR003593">
    <property type="entry name" value="AAA+_ATPase"/>
</dbReference>